<dbReference type="PRINTS" id="PR00455">
    <property type="entry name" value="HTHTETR"/>
</dbReference>
<dbReference type="InterPro" id="IPR009057">
    <property type="entry name" value="Homeodomain-like_sf"/>
</dbReference>
<organism evidence="6 7">
    <name type="scientific">Krasilnikoviella flava</name>
    <dbReference type="NCBI Taxonomy" id="526729"/>
    <lineage>
        <taxon>Bacteria</taxon>
        <taxon>Bacillati</taxon>
        <taxon>Actinomycetota</taxon>
        <taxon>Actinomycetes</taxon>
        <taxon>Micrococcales</taxon>
        <taxon>Promicromonosporaceae</taxon>
        <taxon>Krasilnikoviella</taxon>
    </lineage>
</organism>
<dbReference type="STRING" id="526729.SAMN04324258_1043"/>
<dbReference type="PANTHER" id="PTHR30055:SF234">
    <property type="entry name" value="HTH-TYPE TRANSCRIPTIONAL REGULATOR BETI"/>
    <property type="match status" value="1"/>
</dbReference>
<keyword evidence="2 4" id="KW-0238">DNA-binding</keyword>
<keyword evidence="1" id="KW-0805">Transcription regulation</keyword>
<dbReference type="EMBL" id="FUZQ01000002">
    <property type="protein sequence ID" value="SKC46510.1"/>
    <property type="molecule type" value="Genomic_DNA"/>
</dbReference>
<dbReference type="PROSITE" id="PS50977">
    <property type="entry name" value="HTH_TETR_2"/>
    <property type="match status" value="1"/>
</dbReference>
<accession>A0A1T5J513</accession>
<dbReference type="InterPro" id="IPR023772">
    <property type="entry name" value="DNA-bd_HTH_TetR-type_CS"/>
</dbReference>
<name>A0A1T5J513_9MICO</name>
<dbReference type="Gene3D" id="1.10.357.10">
    <property type="entry name" value="Tetracycline Repressor, domain 2"/>
    <property type="match status" value="1"/>
</dbReference>
<dbReference type="Pfam" id="PF00440">
    <property type="entry name" value="TetR_N"/>
    <property type="match status" value="1"/>
</dbReference>
<dbReference type="AlphaFoldDB" id="A0A1T5J513"/>
<evidence type="ECO:0000313" key="7">
    <source>
        <dbReference type="Proteomes" id="UP000189777"/>
    </source>
</evidence>
<gene>
    <name evidence="6" type="ORF">SAMN04324258_1043</name>
</gene>
<evidence type="ECO:0000256" key="4">
    <source>
        <dbReference type="PROSITE-ProRule" id="PRU00335"/>
    </source>
</evidence>
<feature type="DNA-binding region" description="H-T-H motif" evidence="4">
    <location>
        <begin position="34"/>
        <end position="53"/>
    </location>
</feature>
<evidence type="ECO:0000259" key="5">
    <source>
        <dbReference type="PROSITE" id="PS50977"/>
    </source>
</evidence>
<dbReference type="GO" id="GO:0003700">
    <property type="term" value="F:DNA-binding transcription factor activity"/>
    <property type="evidence" value="ECO:0007669"/>
    <property type="project" value="TreeGrafter"/>
</dbReference>
<keyword evidence="3" id="KW-0804">Transcription</keyword>
<evidence type="ECO:0000313" key="6">
    <source>
        <dbReference type="EMBL" id="SKC46510.1"/>
    </source>
</evidence>
<proteinExistence type="predicted"/>
<feature type="domain" description="HTH tetR-type" evidence="5">
    <location>
        <begin position="11"/>
        <end position="71"/>
    </location>
</feature>
<dbReference type="OrthoDB" id="9816296at2"/>
<dbReference type="PANTHER" id="PTHR30055">
    <property type="entry name" value="HTH-TYPE TRANSCRIPTIONAL REGULATOR RUTR"/>
    <property type="match status" value="1"/>
</dbReference>
<dbReference type="SUPFAM" id="SSF48498">
    <property type="entry name" value="Tetracyclin repressor-like, C-terminal domain"/>
    <property type="match status" value="1"/>
</dbReference>
<dbReference type="GO" id="GO:0000976">
    <property type="term" value="F:transcription cis-regulatory region binding"/>
    <property type="evidence" value="ECO:0007669"/>
    <property type="project" value="TreeGrafter"/>
</dbReference>
<dbReference type="InterPro" id="IPR001647">
    <property type="entry name" value="HTH_TetR"/>
</dbReference>
<dbReference type="Proteomes" id="UP000189777">
    <property type="component" value="Unassembled WGS sequence"/>
</dbReference>
<sequence>MARRVDPARHEARRLQIIGAGLTVLAGRGYEGATTAAICREAGIGSGTFFHYFATKTELVLAILELGTAETVEQAAAFEGRTDPFAVLLELVGSWADDAADPRIPGFVRAVAGVMHLPAVAAVLAADDRAQRDLLLPWVERGQAAGEVRADLAPARIASWLALLSGGFLERVATDDAFTVDGERGLLVATARAFLAGPADAADATTWPRR</sequence>
<evidence type="ECO:0000256" key="2">
    <source>
        <dbReference type="ARBA" id="ARBA00023125"/>
    </source>
</evidence>
<protein>
    <submittedName>
        <fullName evidence="6">Transcriptional regulator, TetR family</fullName>
    </submittedName>
</protein>
<dbReference type="SUPFAM" id="SSF46689">
    <property type="entry name" value="Homeodomain-like"/>
    <property type="match status" value="1"/>
</dbReference>
<dbReference type="PROSITE" id="PS01081">
    <property type="entry name" value="HTH_TETR_1"/>
    <property type="match status" value="1"/>
</dbReference>
<dbReference type="InterPro" id="IPR036271">
    <property type="entry name" value="Tet_transcr_reg_TetR-rel_C_sf"/>
</dbReference>
<evidence type="ECO:0000256" key="1">
    <source>
        <dbReference type="ARBA" id="ARBA00023015"/>
    </source>
</evidence>
<keyword evidence="7" id="KW-1185">Reference proteome</keyword>
<reference evidence="6 7" key="1">
    <citation type="submission" date="2017-02" db="EMBL/GenBank/DDBJ databases">
        <authorList>
            <person name="Peterson S.W."/>
        </authorList>
    </citation>
    <scope>NUCLEOTIDE SEQUENCE [LARGE SCALE GENOMIC DNA]</scope>
    <source>
        <strain evidence="6 7">DSM 21481</strain>
    </source>
</reference>
<evidence type="ECO:0000256" key="3">
    <source>
        <dbReference type="ARBA" id="ARBA00023163"/>
    </source>
</evidence>
<dbReference type="InterPro" id="IPR050109">
    <property type="entry name" value="HTH-type_TetR-like_transc_reg"/>
</dbReference>
<dbReference type="RefSeq" id="WP_079573207.1">
    <property type="nucleotide sequence ID" value="NZ_FUZQ01000002.1"/>
</dbReference>